<reference evidence="1 2" key="1">
    <citation type="journal article" date="2012" name="J. Bacteriol.">
        <title>Genome sequence of an alkane-degrading bacterium, Alcanivorax pacificus type strain W11-5, isolated from deep sea sediment.</title>
        <authorList>
            <person name="Lai Q."/>
            <person name="Shao Z."/>
        </authorList>
    </citation>
    <scope>NUCLEOTIDE SEQUENCE [LARGE SCALE GENOMIC DNA]</scope>
    <source>
        <strain evidence="1 2">W11-5</strain>
    </source>
</reference>
<accession>A0A0B4XNC5</accession>
<evidence type="ECO:0000313" key="1">
    <source>
        <dbReference type="EMBL" id="AJD48265.1"/>
    </source>
</evidence>
<dbReference type="HOGENOM" id="CLU_2366643_0_0_6"/>
<keyword evidence="2" id="KW-1185">Reference proteome</keyword>
<evidence type="ECO:0008006" key="3">
    <source>
        <dbReference type="Google" id="ProtNLM"/>
    </source>
</evidence>
<dbReference type="Proteomes" id="UP000006764">
    <property type="component" value="Chromosome"/>
</dbReference>
<dbReference type="AlphaFoldDB" id="A0A0B4XNC5"/>
<name>A0A0B4XNC5_9GAMM</name>
<protein>
    <recommendedName>
        <fullName evidence="3">HTH cro/C1-type domain-containing protein</fullName>
    </recommendedName>
</protein>
<proteinExistence type="predicted"/>
<gene>
    <name evidence="1" type="ORF">S7S_09255</name>
</gene>
<evidence type="ECO:0000313" key="2">
    <source>
        <dbReference type="Proteomes" id="UP000006764"/>
    </source>
</evidence>
<dbReference type="KEGG" id="apac:S7S_09255"/>
<sequence length="95" mass="10647">MVRTYSTMELADQCKSLIGKESVYAVSKLLGVSQQAVANWYKLGTVMDDETGIRVADALKIPRETVLMSLQLERITRRGNANLTKTWRKIASQIS</sequence>
<dbReference type="EMBL" id="CP004387">
    <property type="protein sequence ID" value="AJD48265.1"/>
    <property type="molecule type" value="Genomic_DNA"/>
</dbReference>
<organism evidence="1 2">
    <name type="scientific">Isoalcanivorax pacificus W11-5</name>
    <dbReference type="NCBI Taxonomy" id="391936"/>
    <lineage>
        <taxon>Bacteria</taxon>
        <taxon>Pseudomonadati</taxon>
        <taxon>Pseudomonadota</taxon>
        <taxon>Gammaproteobacteria</taxon>
        <taxon>Oceanospirillales</taxon>
        <taxon>Alcanivoracaceae</taxon>
        <taxon>Isoalcanivorax</taxon>
    </lineage>
</organism>